<proteinExistence type="inferred from homology"/>
<dbReference type="VEuPathDB" id="FungiDB:yc1106_08222"/>
<dbReference type="OrthoDB" id="444631at2759"/>
<accession>A0A9Q9DUF5</accession>
<dbReference type="EMBL" id="CP089279">
    <property type="protein sequence ID" value="USP80948.1"/>
    <property type="molecule type" value="Genomic_DNA"/>
</dbReference>
<evidence type="ECO:0000313" key="9">
    <source>
        <dbReference type="EMBL" id="USP80948.1"/>
    </source>
</evidence>
<evidence type="ECO:0000256" key="6">
    <source>
        <dbReference type="SAM" id="MobiDB-lite"/>
    </source>
</evidence>
<dbReference type="GO" id="GO:0016020">
    <property type="term" value="C:membrane"/>
    <property type="evidence" value="ECO:0007669"/>
    <property type="project" value="UniProtKB-SubCell"/>
</dbReference>
<feature type="compositionally biased region" description="Polar residues" evidence="6">
    <location>
        <begin position="340"/>
        <end position="361"/>
    </location>
</feature>
<comment type="similarity">
    <text evidence="5">Belongs to the SAT4 family.</text>
</comment>
<feature type="compositionally biased region" description="Polar residues" evidence="6">
    <location>
        <begin position="420"/>
        <end position="434"/>
    </location>
</feature>
<reference evidence="9" key="1">
    <citation type="submission" date="2021-12" db="EMBL/GenBank/DDBJ databases">
        <title>Curvularia clavata genome.</title>
        <authorList>
            <person name="Cao Y."/>
        </authorList>
    </citation>
    <scope>NUCLEOTIDE SEQUENCE</scope>
    <source>
        <strain evidence="9">Yc1106</strain>
    </source>
</reference>
<organism evidence="9 10">
    <name type="scientific">Curvularia clavata</name>
    <dbReference type="NCBI Taxonomy" id="95742"/>
    <lineage>
        <taxon>Eukaryota</taxon>
        <taxon>Fungi</taxon>
        <taxon>Dikarya</taxon>
        <taxon>Ascomycota</taxon>
        <taxon>Pezizomycotina</taxon>
        <taxon>Dothideomycetes</taxon>
        <taxon>Pleosporomycetidae</taxon>
        <taxon>Pleosporales</taxon>
        <taxon>Pleosporineae</taxon>
        <taxon>Pleosporaceae</taxon>
        <taxon>Curvularia</taxon>
    </lineage>
</organism>
<evidence type="ECO:0000256" key="3">
    <source>
        <dbReference type="ARBA" id="ARBA00022989"/>
    </source>
</evidence>
<evidence type="ECO:0000256" key="7">
    <source>
        <dbReference type="SAM" id="Phobius"/>
    </source>
</evidence>
<keyword evidence="3 7" id="KW-1133">Transmembrane helix</keyword>
<feature type="transmembrane region" description="Helical" evidence="7">
    <location>
        <begin position="204"/>
        <end position="224"/>
    </location>
</feature>
<name>A0A9Q9DUF5_CURCL</name>
<feature type="region of interest" description="Disordered" evidence="6">
    <location>
        <begin position="303"/>
        <end position="363"/>
    </location>
</feature>
<feature type="compositionally biased region" description="Polar residues" evidence="6">
    <location>
        <begin position="316"/>
        <end position="332"/>
    </location>
</feature>
<evidence type="ECO:0000256" key="2">
    <source>
        <dbReference type="ARBA" id="ARBA00022692"/>
    </source>
</evidence>
<keyword evidence="2 7" id="KW-0812">Transmembrane</keyword>
<feature type="transmembrane region" description="Helical" evidence="7">
    <location>
        <begin position="167"/>
        <end position="192"/>
    </location>
</feature>
<evidence type="ECO:0000313" key="10">
    <source>
        <dbReference type="Proteomes" id="UP001056012"/>
    </source>
</evidence>
<feature type="transmembrane region" description="Helical" evidence="7">
    <location>
        <begin position="15"/>
        <end position="34"/>
    </location>
</feature>
<gene>
    <name evidence="9" type="ORF">yc1106_08222</name>
</gene>
<dbReference type="InterPro" id="IPR052337">
    <property type="entry name" value="SAT4-like"/>
</dbReference>
<feature type="transmembrane region" description="Helical" evidence="7">
    <location>
        <begin position="121"/>
        <end position="147"/>
    </location>
</feature>
<comment type="subcellular location">
    <subcellularLocation>
        <location evidence="1">Membrane</location>
        <topology evidence="1">Multi-pass membrane protein</topology>
    </subcellularLocation>
</comment>
<dbReference type="InterPro" id="IPR049326">
    <property type="entry name" value="Rhodopsin_dom_fungi"/>
</dbReference>
<feature type="domain" description="Rhodopsin" evidence="8">
    <location>
        <begin position="30"/>
        <end position="267"/>
    </location>
</feature>
<feature type="transmembrane region" description="Helical" evidence="7">
    <location>
        <begin position="46"/>
        <end position="65"/>
    </location>
</feature>
<dbReference type="AlphaFoldDB" id="A0A9Q9DUF5"/>
<sequence length="520" mass="56526">MNADNSTPAGIRVNIIVLAFTLVSGLVVFLRLFTRLVISKNAGLEDACIVLAMIFSLALTVLITEQVMNGLGEHSSNLEKNKLDILLKAFWASVWVYNLTLTTIKVSILTQYLRIFPIHSFRIICFVVLGLVVAYGAWAVSSSVFICNPVAFSWDKSIIGGSCLNQLTIWVANAGINITQDVVIFLMPLFVVQGLPISKSQKKGLRAMFILGLSVSLVSVIRLYSLDAISNSTDVSFDNTDHATLSAVEVNVGIICACLPAMRPLFALVLPQYFSDAPRYLKHRTFKVDVAERGKCLQSANRHLTMPNGTALRPNLSPSVHNSVPTRPSTAHTRSDSTVRRFSTAQTRSGTASRRPSSVQPNADAAKFKTNAFGSDSTQEDVPLDELHSVFSRPTGRSFSLPKITPLPPLTPRSHRFQGHSRSASNTSVQSTASAARERSIARLQLGNPLRMSPITPSSPEFPAPLRIQKTPSLPPGSWIRRPSNATVASQHPPKTPKTPKTPGTDKDLPVTPFPIGSAQ</sequence>
<protein>
    <recommendedName>
        <fullName evidence="8">Rhodopsin domain-containing protein</fullName>
    </recommendedName>
</protein>
<keyword evidence="10" id="KW-1185">Reference proteome</keyword>
<evidence type="ECO:0000259" key="8">
    <source>
        <dbReference type="Pfam" id="PF20684"/>
    </source>
</evidence>
<dbReference type="PANTHER" id="PTHR33048:SF47">
    <property type="entry name" value="INTEGRAL MEMBRANE PROTEIN-RELATED"/>
    <property type="match status" value="1"/>
</dbReference>
<dbReference type="Pfam" id="PF20684">
    <property type="entry name" value="Fung_rhodopsin"/>
    <property type="match status" value="1"/>
</dbReference>
<dbReference type="PANTHER" id="PTHR33048">
    <property type="entry name" value="PTH11-LIKE INTEGRAL MEMBRANE PROTEIN (AFU_ORTHOLOGUE AFUA_5G11245)"/>
    <property type="match status" value="1"/>
</dbReference>
<feature type="transmembrane region" description="Helical" evidence="7">
    <location>
        <begin position="85"/>
        <end position="109"/>
    </location>
</feature>
<evidence type="ECO:0000256" key="1">
    <source>
        <dbReference type="ARBA" id="ARBA00004141"/>
    </source>
</evidence>
<evidence type="ECO:0000256" key="5">
    <source>
        <dbReference type="ARBA" id="ARBA00038359"/>
    </source>
</evidence>
<keyword evidence="4 7" id="KW-0472">Membrane</keyword>
<dbReference type="Proteomes" id="UP001056012">
    <property type="component" value="Chromosome 6"/>
</dbReference>
<evidence type="ECO:0000256" key="4">
    <source>
        <dbReference type="ARBA" id="ARBA00023136"/>
    </source>
</evidence>
<feature type="region of interest" description="Disordered" evidence="6">
    <location>
        <begin position="392"/>
        <end position="520"/>
    </location>
</feature>